<evidence type="ECO:0000313" key="2">
    <source>
        <dbReference type="Proteomes" id="UP000294581"/>
    </source>
</evidence>
<protein>
    <submittedName>
        <fullName evidence="1">GrpB-like predicted nucleotidyltransferase (UPF0157 family)</fullName>
    </submittedName>
</protein>
<dbReference type="OrthoDB" id="9799092at2"/>
<organism evidence="1 2">
    <name type="scientific">Alicyclobacillus sacchari</name>
    <dbReference type="NCBI Taxonomy" id="392010"/>
    <lineage>
        <taxon>Bacteria</taxon>
        <taxon>Bacillati</taxon>
        <taxon>Bacillota</taxon>
        <taxon>Bacilli</taxon>
        <taxon>Bacillales</taxon>
        <taxon>Alicyclobacillaceae</taxon>
        <taxon>Alicyclobacillus</taxon>
    </lineage>
</organism>
<proteinExistence type="predicted"/>
<dbReference type="PANTHER" id="PTHR34822">
    <property type="entry name" value="GRPB DOMAIN PROTEIN (AFU_ORTHOLOGUE AFUA_1G01530)"/>
    <property type="match status" value="1"/>
</dbReference>
<dbReference type="GO" id="GO:0016740">
    <property type="term" value="F:transferase activity"/>
    <property type="evidence" value="ECO:0007669"/>
    <property type="project" value="UniProtKB-KW"/>
</dbReference>
<keyword evidence="1" id="KW-0808">Transferase</keyword>
<keyword evidence="2" id="KW-1185">Reference proteome</keyword>
<comment type="caution">
    <text evidence="1">The sequence shown here is derived from an EMBL/GenBank/DDBJ whole genome shotgun (WGS) entry which is preliminary data.</text>
</comment>
<dbReference type="Gene3D" id="3.30.460.10">
    <property type="entry name" value="Beta Polymerase, domain 2"/>
    <property type="match status" value="1"/>
</dbReference>
<dbReference type="Proteomes" id="UP000294581">
    <property type="component" value="Unassembled WGS sequence"/>
</dbReference>
<accession>A0A4R8LGV0</accession>
<dbReference type="AlphaFoldDB" id="A0A4R8LGV0"/>
<dbReference type="InterPro" id="IPR007344">
    <property type="entry name" value="GrpB/CoaE"/>
</dbReference>
<name>A0A4R8LGV0_9BACL</name>
<reference evidence="1 2" key="1">
    <citation type="submission" date="2019-03" db="EMBL/GenBank/DDBJ databases">
        <title>Genomic Encyclopedia of Type Strains, Phase IV (KMG-IV): sequencing the most valuable type-strain genomes for metagenomic binning, comparative biology and taxonomic classification.</title>
        <authorList>
            <person name="Goeker M."/>
        </authorList>
    </citation>
    <scope>NUCLEOTIDE SEQUENCE [LARGE SCALE GENOMIC DNA]</scope>
    <source>
        <strain evidence="1 2">DSM 17974</strain>
    </source>
</reference>
<dbReference type="RefSeq" id="WP_134160894.1">
    <property type="nucleotide sequence ID" value="NZ_BSUS01000001.1"/>
</dbReference>
<dbReference type="EMBL" id="SORF01000016">
    <property type="protein sequence ID" value="TDY42357.1"/>
    <property type="molecule type" value="Genomic_DNA"/>
</dbReference>
<dbReference type="Pfam" id="PF04229">
    <property type="entry name" value="GrpB"/>
    <property type="match status" value="1"/>
</dbReference>
<sequence length="176" mass="20419">MRRVEVTPYSGDWVRMYEEEVEKLRHVFGVQFVAIYHIGSTAVPGLDAKPIIDIMPVVRDISLVDEYNQLMRDIGYEPKGENGIPGRRYFQKGGDNRTHHVHVFQVGSLHIRRHLAFRDYLRKHPNEAREYGELKRKLAQAFPNDIGSYIQGKESLVVKIEDLALQGYKDKRLEEG</sequence>
<dbReference type="InterPro" id="IPR043519">
    <property type="entry name" value="NT_sf"/>
</dbReference>
<dbReference type="SUPFAM" id="SSF81301">
    <property type="entry name" value="Nucleotidyltransferase"/>
    <property type="match status" value="1"/>
</dbReference>
<evidence type="ECO:0000313" key="1">
    <source>
        <dbReference type="EMBL" id="TDY42357.1"/>
    </source>
</evidence>
<dbReference type="PANTHER" id="PTHR34822:SF1">
    <property type="entry name" value="GRPB FAMILY PROTEIN"/>
    <property type="match status" value="1"/>
</dbReference>
<gene>
    <name evidence="1" type="ORF">C7445_11635</name>
</gene>